<dbReference type="PANTHER" id="PTHR15000">
    <property type="entry name" value="ERYTHROID DIFFERENTIATION-RELATED FACTOR 1"/>
    <property type="match status" value="1"/>
</dbReference>
<dbReference type="GO" id="GO:0045893">
    <property type="term" value="P:positive regulation of DNA-templated transcription"/>
    <property type="evidence" value="ECO:0007669"/>
    <property type="project" value="TreeGrafter"/>
</dbReference>
<sequence length="1145" mass="129666">MTVCLGNGEVKSCAVVKYSAAPPPTTYALLQEKTDLKLPPANWLRENPQLGSAGTTVLGSSSKSKPFSSFGMAYDFIDCIGDDVDVVSDSENIKKLLKIPYSKSHVSMAVHRVGRTLLLDELDTQELLRRSSQTGDWTWLKEIYQRLIDQKWQRKKKSKEHWYQKAILSKFLYYSINGDGAAEPVTEDMIEEDEENGAEEYSSSWPATFTSAMSEAEEAHTPKQGLRNDFVRNIMWTFEDIHMLVGSNMPIFGGGRYPAVSLRLRDSNKPINILTGIDYWLDNLMCNVPELVMCFHVNGIVQKYEMIKTEEIPHLENSTFSTRVVKDIAQNILSFLKSNCTKEGHTYWLFKASGSDIVKLYDLTTLCEEAEEEKCQNPFTLPVAVLLYRVASNLMLKASQNRKHYGKIRTLLLNCVKLLDPEKHPQIIASAYYMLSELFRLDELPDEDGGESLRAGGSEDSYSDEDREEEEGDDDDLTEDGEDMGSYGNRSRPQDDSKAVAVIRSVGELSVPEKYKSTHQIRPSCAFPVSQDKEERCRHVLSYVLKGLKAVDGSIKKESDLPAADPNTPIPLKYEDGGSNGASEKGISLLLERGQADQKHPTRSGMIPGSWQHRMKLQLFLKASKAYYVLSDAATNLLKYGRALRYIKLSLQCYDAYCSVSETLHPHLLQFHSQCLSLCGDIQLMLAQNASNRAAYLEEYSYQTKEDQEILHSMHRESSCQDFSMATDLAMDPEYQLFVSCRCYEAAHEMLTSEVLKDQSSDQLSQVLKRLGNIRNEMGVYYMNQAAAMQTEKQVKKSVSAAEQDLWKKSFSFFEKGMKDFEAIRDSTNTALLLCNTGRLMRICAQAHCPASADGSRGEFSPDEALYYNKAVDYYLQALRALGSRKSHPAVWDSVNWELSTTYFTLATLLQDYAPLSRKAQEQIEREVTDAMMKSLKYCDLQTESARQPLYQYRAATIHHRLASMYHSCFRNQVGDEHLRKQHRSLAELHYSKAVSLFLSLKDAPCELLRTLLERVAFTEFTMTGQSSSVAKLKSLIGAIEIMSETRHAFQLIQKELLEEVGVSTSGLDLQEVLKLIGVFEPSFSFLLLQVIKLMTTTKRKPSNKDEDMLKNYKAVYSKLLRAEKDAPLLSRVELYIELLQQLTP</sequence>
<evidence type="ECO:0008006" key="6">
    <source>
        <dbReference type="Google" id="ProtNLM"/>
    </source>
</evidence>
<evidence type="ECO:0000256" key="1">
    <source>
        <dbReference type="SAM" id="MobiDB-lite"/>
    </source>
</evidence>
<dbReference type="Pfam" id="PF23788">
    <property type="entry name" value="EDRF1_N"/>
    <property type="match status" value="2"/>
</dbReference>
<feature type="compositionally biased region" description="Acidic residues" evidence="1">
    <location>
        <begin position="461"/>
        <end position="483"/>
    </location>
</feature>
<organism evidence="4 5">
    <name type="scientific">Poecilia mexicana</name>
    <dbReference type="NCBI Taxonomy" id="48701"/>
    <lineage>
        <taxon>Eukaryota</taxon>
        <taxon>Metazoa</taxon>
        <taxon>Chordata</taxon>
        <taxon>Craniata</taxon>
        <taxon>Vertebrata</taxon>
        <taxon>Euteleostomi</taxon>
        <taxon>Actinopterygii</taxon>
        <taxon>Neopterygii</taxon>
        <taxon>Teleostei</taxon>
        <taxon>Neoteleostei</taxon>
        <taxon>Acanthomorphata</taxon>
        <taxon>Ovalentaria</taxon>
        <taxon>Atherinomorphae</taxon>
        <taxon>Cyprinodontiformes</taxon>
        <taxon>Poeciliidae</taxon>
        <taxon>Poeciliinae</taxon>
        <taxon>Poecilia</taxon>
    </lineage>
</organism>
<evidence type="ECO:0000259" key="3">
    <source>
        <dbReference type="Pfam" id="PF23788"/>
    </source>
</evidence>
<protein>
    <recommendedName>
        <fullName evidence="6">Erythroid differentiation regulatory factor 1</fullName>
    </recommendedName>
</protein>
<feature type="domain" description="EDRF1 TPR repeats region" evidence="2">
    <location>
        <begin position="767"/>
        <end position="1144"/>
    </location>
</feature>
<evidence type="ECO:0000259" key="2">
    <source>
        <dbReference type="Pfam" id="PF23723"/>
    </source>
</evidence>
<reference evidence="4" key="2">
    <citation type="submission" date="2025-09" db="UniProtKB">
        <authorList>
            <consortium name="Ensembl"/>
        </authorList>
    </citation>
    <scope>IDENTIFICATION</scope>
</reference>
<feature type="domain" description="EDRF1 N-terminal" evidence="3">
    <location>
        <begin position="9"/>
        <end position="222"/>
    </location>
</feature>
<accession>A0A3B3XKC2</accession>
<dbReference type="AlphaFoldDB" id="A0A3B3XKC2"/>
<dbReference type="InterPro" id="IPR056583">
    <property type="entry name" value="EDRF1_TPR"/>
</dbReference>
<dbReference type="Pfam" id="PF23723">
    <property type="entry name" value="TPR_EDRF1"/>
    <property type="match status" value="1"/>
</dbReference>
<feature type="region of interest" description="Disordered" evidence="1">
    <location>
        <begin position="446"/>
        <end position="498"/>
    </location>
</feature>
<dbReference type="Proteomes" id="UP000261480">
    <property type="component" value="Unplaced"/>
</dbReference>
<reference evidence="4" key="1">
    <citation type="submission" date="2025-08" db="UniProtKB">
        <authorList>
            <consortium name="Ensembl"/>
        </authorList>
    </citation>
    <scope>IDENTIFICATION</scope>
</reference>
<dbReference type="Ensembl" id="ENSPMET00000023731.1">
    <property type="protein sequence ID" value="ENSPMEP00000015438.1"/>
    <property type="gene ID" value="ENSPMEG00000018109.1"/>
</dbReference>
<evidence type="ECO:0000313" key="4">
    <source>
        <dbReference type="Ensembl" id="ENSPMEP00000015438.1"/>
    </source>
</evidence>
<feature type="region of interest" description="Disordered" evidence="1">
    <location>
        <begin position="558"/>
        <end position="579"/>
    </location>
</feature>
<name>A0A3B3XKC2_9TELE</name>
<evidence type="ECO:0000313" key="5">
    <source>
        <dbReference type="Proteomes" id="UP000261480"/>
    </source>
</evidence>
<keyword evidence="5" id="KW-1185">Reference proteome</keyword>
<feature type="domain" description="EDRF1 N-terminal" evidence="3">
    <location>
        <begin position="223"/>
        <end position="496"/>
    </location>
</feature>
<proteinExistence type="predicted"/>
<dbReference type="PANTHER" id="PTHR15000:SF1">
    <property type="entry name" value="ERYTHROID DIFFERENTIATION-RELATED FACTOR 1"/>
    <property type="match status" value="1"/>
</dbReference>
<dbReference type="InterPro" id="IPR056582">
    <property type="entry name" value="EDRF1_N"/>
</dbReference>